<proteinExistence type="predicted"/>
<sequence length="169" mass="19711">PRSGLKFRYLWMERLLVWRKPLNPGSPNRRLRIRRSSRWDDGKASTLSFPMLGSHANAETLALRVSANQRVGLRFLRSDWLTLPTLAFKHSQIKPGFRTTFSKSVQRKYLLHYLYHVNSNLWYRHPGIVTLPQENGCPHPCEDNKTRYYEVDINAKLNEDGKGGRGPQH</sequence>
<gene>
    <name evidence="1" type="ORF">NTEN_LOCUS4016</name>
</gene>
<evidence type="ECO:0000313" key="1">
    <source>
        <dbReference type="EMBL" id="CAA9997722.1"/>
    </source>
</evidence>
<protein>
    <submittedName>
        <fullName evidence="1">Uncharacterized protein</fullName>
    </submittedName>
</protein>
<dbReference type="Proteomes" id="UP000479000">
    <property type="component" value="Unassembled WGS sequence"/>
</dbReference>
<accession>A0A6H5G724</accession>
<keyword evidence="2" id="KW-1185">Reference proteome</keyword>
<name>A0A6H5G724_9HEMI</name>
<dbReference type="AlphaFoldDB" id="A0A6H5G724"/>
<organism evidence="1 2">
    <name type="scientific">Nesidiocoris tenuis</name>
    <dbReference type="NCBI Taxonomy" id="355587"/>
    <lineage>
        <taxon>Eukaryota</taxon>
        <taxon>Metazoa</taxon>
        <taxon>Ecdysozoa</taxon>
        <taxon>Arthropoda</taxon>
        <taxon>Hexapoda</taxon>
        <taxon>Insecta</taxon>
        <taxon>Pterygota</taxon>
        <taxon>Neoptera</taxon>
        <taxon>Paraneoptera</taxon>
        <taxon>Hemiptera</taxon>
        <taxon>Heteroptera</taxon>
        <taxon>Panheteroptera</taxon>
        <taxon>Cimicomorpha</taxon>
        <taxon>Miridae</taxon>
        <taxon>Dicyphina</taxon>
        <taxon>Nesidiocoris</taxon>
    </lineage>
</organism>
<evidence type="ECO:0000313" key="2">
    <source>
        <dbReference type="Proteomes" id="UP000479000"/>
    </source>
</evidence>
<reference evidence="1 2" key="1">
    <citation type="submission" date="2020-02" db="EMBL/GenBank/DDBJ databases">
        <authorList>
            <person name="Ferguson B K."/>
        </authorList>
    </citation>
    <scope>NUCLEOTIDE SEQUENCE [LARGE SCALE GENOMIC DNA]</scope>
</reference>
<dbReference type="EMBL" id="CADCXU010005917">
    <property type="protein sequence ID" value="CAA9997722.1"/>
    <property type="molecule type" value="Genomic_DNA"/>
</dbReference>
<feature type="non-terminal residue" evidence="1">
    <location>
        <position position="1"/>
    </location>
</feature>